<dbReference type="Gene3D" id="2.60.40.1120">
    <property type="entry name" value="Carboxypeptidase-like, regulatory domain"/>
    <property type="match status" value="1"/>
</dbReference>
<accession>A0A4Q1JNU0</accession>
<gene>
    <name evidence="12" type="ORF">EO244_02600</name>
</gene>
<evidence type="ECO:0000313" key="12">
    <source>
        <dbReference type="EMBL" id="RXQ96539.1"/>
    </source>
</evidence>
<evidence type="ECO:0000256" key="5">
    <source>
        <dbReference type="ARBA" id="ARBA00023077"/>
    </source>
</evidence>
<dbReference type="CDD" id="cd01347">
    <property type="entry name" value="ligand_gated_channel"/>
    <property type="match status" value="1"/>
</dbReference>
<organism evidence="12 13">
    <name type="scientific">Ancylomarina salipaludis</name>
    <dbReference type="NCBI Taxonomy" id="2501299"/>
    <lineage>
        <taxon>Bacteria</taxon>
        <taxon>Pseudomonadati</taxon>
        <taxon>Bacteroidota</taxon>
        <taxon>Bacteroidia</taxon>
        <taxon>Marinilabiliales</taxon>
        <taxon>Marinifilaceae</taxon>
        <taxon>Ancylomarina</taxon>
    </lineage>
</organism>
<dbReference type="Gene3D" id="2.40.170.20">
    <property type="entry name" value="TonB-dependent receptor, beta-barrel domain"/>
    <property type="match status" value="1"/>
</dbReference>
<dbReference type="GO" id="GO:0044718">
    <property type="term" value="P:siderophore transmembrane transport"/>
    <property type="evidence" value="ECO:0007669"/>
    <property type="project" value="TreeGrafter"/>
</dbReference>
<dbReference type="InterPro" id="IPR000531">
    <property type="entry name" value="Beta-barrel_TonB"/>
</dbReference>
<dbReference type="InterPro" id="IPR036942">
    <property type="entry name" value="Beta-barrel_TonB_sf"/>
</dbReference>
<comment type="caution">
    <text evidence="12">The sequence shown here is derived from an EMBL/GenBank/DDBJ whole genome shotgun (WGS) entry which is preliminary data.</text>
</comment>
<evidence type="ECO:0000256" key="8">
    <source>
        <dbReference type="PROSITE-ProRule" id="PRU01360"/>
    </source>
</evidence>
<dbReference type="Pfam" id="PF00593">
    <property type="entry name" value="TonB_dep_Rec_b-barrel"/>
    <property type="match status" value="1"/>
</dbReference>
<evidence type="ECO:0000256" key="6">
    <source>
        <dbReference type="ARBA" id="ARBA00023136"/>
    </source>
</evidence>
<dbReference type="InterPro" id="IPR037066">
    <property type="entry name" value="Plug_dom_sf"/>
</dbReference>
<evidence type="ECO:0000256" key="9">
    <source>
        <dbReference type="RuleBase" id="RU003357"/>
    </source>
</evidence>
<dbReference type="SUPFAM" id="SSF56935">
    <property type="entry name" value="Porins"/>
    <property type="match status" value="1"/>
</dbReference>
<dbReference type="RefSeq" id="WP_129252659.1">
    <property type="nucleotide sequence ID" value="NZ_SAXA01000002.1"/>
</dbReference>
<keyword evidence="5 9" id="KW-0798">TonB box</keyword>
<dbReference type="Pfam" id="PF07715">
    <property type="entry name" value="Plug"/>
    <property type="match status" value="1"/>
</dbReference>
<evidence type="ECO:0000256" key="3">
    <source>
        <dbReference type="ARBA" id="ARBA00022452"/>
    </source>
</evidence>
<keyword evidence="2 8" id="KW-0813">Transport</keyword>
<dbReference type="SUPFAM" id="SSF49464">
    <property type="entry name" value="Carboxypeptidase regulatory domain-like"/>
    <property type="match status" value="1"/>
</dbReference>
<comment type="subcellular location">
    <subcellularLocation>
        <location evidence="1 8">Cell outer membrane</location>
        <topology evidence="1 8">Multi-pass membrane protein</topology>
    </subcellularLocation>
</comment>
<evidence type="ECO:0000256" key="4">
    <source>
        <dbReference type="ARBA" id="ARBA00022692"/>
    </source>
</evidence>
<dbReference type="InterPro" id="IPR008969">
    <property type="entry name" value="CarboxyPept-like_regulatory"/>
</dbReference>
<keyword evidence="6 8" id="KW-0472">Membrane</keyword>
<dbReference type="PANTHER" id="PTHR30069">
    <property type="entry name" value="TONB-DEPENDENT OUTER MEMBRANE RECEPTOR"/>
    <property type="match status" value="1"/>
</dbReference>
<evidence type="ECO:0000256" key="7">
    <source>
        <dbReference type="ARBA" id="ARBA00023237"/>
    </source>
</evidence>
<dbReference type="PROSITE" id="PS52016">
    <property type="entry name" value="TONB_DEPENDENT_REC_3"/>
    <property type="match status" value="1"/>
</dbReference>
<evidence type="ECO:0000313" key="13">
    <source>
        <dbReference type="Proteomes" id="UP000289703"/>
    </source>
</evidence>
<feature type="domain" description="TonB-dependent receptor plug" evidence="11">
    <location>
        <begin position="118"/>
        <end position="221"/>
    </location>
</feature>
<comment type="similarity">
    <text evidence="8 9">Belongs to the TonB-dependent receptor family.</text>
</comment>
<dbReference type="GO" id="GO:0009279">
    <property type="term" value="C:cell outer membrane"/>
    <property type="evidence" value="ECO:0007669"/>
    <property type="project" value="UniProtKB-SubCell"/>
</dbReference>
<dbReference type="InterPro" id="IPR039426">
    <property type="entry name" value="TonB-dep_rcpt-like"/>
</dbReference>
<evidence type="ECO:0000259" key="10">
    <source>
        <dbReference type="Pfam" id="PF00593"/>
    </source>
</evidence>
<sequence>MNKVYVLIVLIVLSTVSFGQNFLKGTVIDENNLALPGSSIWLPDLKIGTSTDFEGSFIIKDIPEGIWTIKISMLGYNTLSKEVTIVNNQTSQLNVQLQPNNELLNEVVISASRNPEKLSEIPASISIINSKTLKNHIQSTSNINEILEFNIPGLAPSTGTSSNWGQTLRGRNLLVMVDGIPQSTTLRNGKVGMKSINPNDIDRVEVIKGATSIYGNGGDGGFINYITKKNRTESKIEGTTQTWGTSNLSKTKDAQGFGIYQSLKGKLNKLSYYVSGSYEKTGNKYDAEGKPLLPTYGLDNAEIVSALSKIDYRLSQTQDLSFVASHYQSRQDSPFSPVNADIDVLNEKGDYILNHGYGEISETPDLNKPNGPTNTNLRLSYQARDIFNESTTFGTDVYYQKSKNIFFYSDKFENGGQSVINSEKYGFRPNFKTSLHISKEIKTDLTYGLDILKDKTNQGLLDGRLWVPNLNMISLAPYFQTNIKIKDAWSIKTGVRYDKMNLKVEDYTTLPYDPKSNGNFSDPVNVKGDNLKFNNTSFNFGIRYIENNKFIPFVNYSQGFSLPDLGATLRGASATNVNDINLKAIVTNNYEFGFLSTFDHVKAEAVGYYSTSNYGTGVNFNDETNRFELSPLPQKIFGAEFSLDFKYLNELLLFGASYTYVEGLKHPKDNKNDLSYIGGDVIAPSKFTAYITVTPCHKLTTTLRMIHIGDRKRFKPVSDGNGGWKYNYLEAPVNGYTLLNFSSSFQAKENLSISLSINNLLNEFYLPARAQWAAPLRSQSPAGEGANTKLSVSYTF</sequence>
<dbReference type="AlphaFoldDB" id="A0A4Q1JNU0"/>
<proteinExistence type="inferred from homology"/>
<dbReference type="Proteomes" id="UP000289703">
    <property type="component" value="Unassembled WGS sequence"/>
</dbReference>
<dbReference type="Pfam" id="PF13715">
    <property type="entry name" value="CarbopepD_reg_2"/>
    <property type="match status" value="1"/>
</dbReference>
<dbReference type="GO" id="GO:0015344">
    <property type="term" value="F:siderophore uptake transmembrane transporter activity"/>
    <property type="evidence" value="ECO:0007669"/>
    <property type="project" value="TreeGrafter"/>
</dbReference>
<keyword evidence="3 8" id="KW-1134">Transmembrane beta strand</keyword>
<feature type="domain" description="TonB-dependent receptor-like beta-barrel" evidence="10">
    <location>
        <begin position="319"/>
        <end position="760"/>
    </location>
</feature>
<reference evidence="12 13" key="1">
    <citation type="submission" date="2019-01" db="EMBL/GenBank/DDBJ databases">
        <title>Ancylomarina salipaludis sp. nov., isolated from a salt marsh.</title>
        <authorList>
            <person name="Yoon J.-H."/>
        </authorList>
    </citation>
    <scope>NUCLEOTIDE SEQUENCE [LARGE SCALE GENOMIC DNA]</scope>
    <source>
        <strain evidence="12 13">SHSM-M15</strain>
    </source>
</reference>
<keyword evidence="12" id="KW-0675">Receptor</keyword>
<evidence type="ECO:0000256" key="1">
    <source>
        <dbReference type="ARBA" id="ARBA00004571"/>
    </source>
</evidence>
<evidence type="ECO:0000256" key="2">
    <source>
        <dbReference type="ARBA" id="ARBA00022448"/>
    </source>
</evidence>
<keyword evidence="13" id="KW-1185">Reference proteome</keyword>
<dbReference type="PANTHER" id="PTHR30069:SF42">
    <property type="entry name" value="FERRIC AEROBACTIN RECEPTOR"/>
    <property type="match status" value="1"/>
</dbReference>
<keyword evidence="7 8" id="KW-0998">Cell outer membrane</keyword>
<keyword evidence="4 8" id="KW-0812">Transmembrane</keyword>
<dbReference type="Gene3D" id="2.170.130.10">
    <property type="entry name" value="TonB-dependent receptor, plug domain"/>
    <property type="match status" value="1"/>
</dbReference>
<dbReference type="EMBL" id="SAXA01000002">
    <property type="protein sequence ID" value="RXQ96539.1"/>
    <property type="molecule type" value="Genomic_DNA"/>
</dbReference>
<evidence type="ECO:0000259" key="11">
    <source>
        <dbReference type="Pfam" id="PF07715"/>
    </source>
</evidence>
<protein>
    <submittedName>
        <fullName evidence="12">TonB-dependent receptor</fullName>
    </submittedName>
</protein>
<name>A0A4Q1JNU0_9BACT</name>
<dbReference type="OrthoDB" id="8670144at2"/>
<dbReference type="InterPro" id="IPR012910">
    <property type="entry name" value="Plug_dom"/>
</dbReference>